<dbReference type="PROSITE" id="PS51186">
    <property type="entry name" value="GNAT"/>
    <property type="match status" value="1"/>
</dbReference>
<name>A0AAU7Y3F2_9PSED</name>
<dbReference type="AlphaFoldDB" id="A0AAU7Y3F2"/>
<dbReference type="InterPro" id="IPR050832">
    <property type="entry name" value="Bact_Acetyltransf"/>
</dbReference>
<proteinExistence type="predicted"/>
<feature type="domain" description="N-acetyltransferase" evidence="3">
    <location>
        <begin position="8"/>
        <end position="164"/>
    </location>
</feature>
<organism evidence="4">
    <name type="scientific">Pseudomonas solani</name>
    <dbReference type="NCBI Taxonomy" id="2731552"/>
    <lineage>
        <taxon>Bacteria</taxon>
        <taxon>Pseudomonadati</taxon>
        <taxon>Pseudomonadota</taxon>
        <taxon>Gammaproteobacteria</taxon>
        <taxon>Pseudomonadales</taxon>
        <taxon>Pseudomonadaceae</taxon>
        <taxon>Pseudomonas</taxon>
    </lineage>
</organism>
<dbReference type="PANTHER" id="PTHR43877">
    <property type="entry name" value="AMINOALKYLPHOSPHONATE N-ACETYLTRANSFERASE-RELATED-RELATED"/>
    <property type="match status" value="1"/>
</dbReference>
<evidence type="ECO:0000259" key="3">
    <source>
        <dbReference type="PROSITE" id="PS51186"/>
    </source>
</evidence>
<reference evidence="4" key="1">
    <citation type="submission" date="2023-08" db="EMBL/GenBank/DDBJ databases">
        <title>Increased levels of nutrients transform a symbiont into a lethal pathobiont.</title>
        <authorList>
            <person name="Lachnit T."/>
            <person name="Ulrich L."/>
            <person name="Willmer F.M."/>
            <person name="Hasenbein T."/>
            <person name="Steiner L.X."/>
            <person name="Wolters M."/>
            <person name="Herbst E.M."/>
            <person name="Deines P."/>
        </authorList>
    </citation>
    <scope>NUCLEOTIDE SEQUENCE</scope>
    <source>
        <strain evidence="4">T3</strain>
    </source>
</reference>
<dbReference type="InterPro" id="IPR000182">
    <property type="entry name" value="GNAT_dom"/>
</dbReference>
<evidence type="ECO:0000256" key="2">
    <source>
        <dbReference type="ARBA" id="ARBA00023315"/>
    </source>
</evidence>
<keyword evidence="2" id="KW-0012">Acyltransferase</keyword>
<gene>
    <name evidence="4" type="ORF">ABS648_26945</name>
</gene>
<protein>
    <submittedName>
        <fullName evidence="4">GNAT family N-acetyltransferase</fullName>
    </submittedName>
</protein>
<evidence type="ECO:0000313" key="4">
    <source>
        <dbReference type="EMBL" id="XBY63533.1"/>
    </source>
</evidence>
<accession>A0AAU7Y3F2</accession>
<dbReference type="InterPro" id="IPR016181">
    <property type="entry name" value="Acyl_CoA_acyltransferase"/>
</dbReference>
<dbReference type="Pfam" id="PF00583">
    <property type="entry name" value="Acetyltransf_1"/>
    <property type="match status" value="1"/>
</dbReference>
<dbReference type="PANTHER" id="PTHR43877:SF2">
    <property type="entry name" value="AMINOALKYLPHOSPHONATE N-ACETYLTRANSFERASE-RELATED"/>
    <property type="match status" value="1"/>
</dbReference>
<dbReference type="EMBL" id="CP158373">
    <property type="protein sequence ID" value="XBY63533.1"/>
    <property type="molecule type" value="Genomic_DNA"/>
</dbReference>
<dbReference type="CDD" id="cd04301">
    <property type="entry name" value="NAT_SF"/>
    <property type="match status" value="1"/>
</dbReference>
<dbReference type="RefSeq" id="WP_350447101.1">
    <property type="nucleotide sequence ID" value="NZ_CP158373.1"/>
</dbReference>
<dbReference type="SUPFAM" id="SSF55729">
    <property type="entry name" value="Acyl-CoA N-acyltransferases (Nat)"/>
    <property type="match status" value="1"/>
</dbReference>
<sequence length="167" mass="18549">MSAFDTVLSHRPAQAADLNEVVGFPQDRDELFFCYPKGIWPLTVGQLAAVMAERRDNTVVLLDGRVAGFANFYQWQHNDFCALGNLMVAPWARGHGVAQYLVGVMENLAREHYHATRLRISCFNANAAGLLLYTRLGYQLNGIAERQAPDGQRVALVLMDRALTPGD</sequence>
<keyword evidence="1" id="KW-0808">Transferase</keyword>
<dbReference type="GO" id="GO:0016747">
    <property type="term" value="F:acyltransferase activity, transferring groups other than amino-acyl groups"/>
    <property type="evidence" value="ECO:0007669"/>
    <property type="project" value="InterPro"/>
</dbReference>
<evidence type="ECO:0000256" key="1">
    <source>
        <dbReference type="ARBA" id="ARBA00022679"/>
    </source>
</evidence>
<dbReference type="Gene3D" id="3.40.630.30">
    <property type="match status" value="1"/>
</dbReference>